<dbReference type="GO" id="GO:0003723">
    <property type="term" value="F:RNA binding"/>
    <property type="evidence" value="ECO:0007669"/>
    <property type="project" value="TreeGrafter"/>
</dbReference>
<evidence type="ECO:0000313" key="2">
    <source>
        <dbReference type="Proteomes" id="UP001054857"/>
    </source>
</evidence>
<organism evidence="1 2">
    <name type="scientific">Astrephomene gubernaculifera</name>
    <dbReference type="NCBI Taxonomy" id="47775"/>
    <lineage>
        <taxon>Eukaryota</taxon>
        <taxon>Viridiplantae</taxon>
        <taxon>Chlorophyta</taxon>
        <taxon>core chlorophytes</taxon>
        <taxon>Chlorophyceae</taxon>
        <taxon>CS clade</taxon>
        <taxon>Chlamydomonadales</taxon>
        <taxon>Astrephomenaceae</taxon>
        <taxon>Astrephomene</taxon>
    </lineage>
</organism>
<dbReference type="Proteomes" id="UP001054857">
    <property type="component" value="Unassembled WGS sequence"/>
</dbReference>
<dbReference type="GO" id="GO:0044528">
    <property type="term" value="P:regulation of mitochondrial mRNA stability"/>
    <property type="evidence" value="ECO:0007669"/>
    <property type="project" value="TreeGrafter"/>
</dbReference>
<name>A0AAD3HNV5_9CHLO</name>
<comment type="caution">
    <text evidence="1">The sequence shown here is derived from an EMBL/GenBank/DDBJ whole genome shotgun (WGS) entry which is preliminary data.</text>
</comment>
<accession>A0AAD3HNV5</accession>
<proteinExistence type="predicted"/>
<dbReference type="InterPro" id="IPR016024">
    <property type="entry name" value="ARM-type_fold"/>
</dbReference>
<dbReference type="PANTHER" id="PTHR21228">
    <property type="entry name" value="FAST LEU-RICH DOMAIN-CONTAINING"/>
    <property type="match status" value="1"/>
</dbReference>
<dbReference type="EMBL" id="BMAR01000019">
    <property type="protein sequence ID" value="GFR47583.1"/>
    <property type="molecule type" value="Genomic_DNA"/>
</dbReference>
<dbReference type="GO" id="GO:0035770">
    <property type="term" value="C:ribonucleoprotein granule"/>
    <property type="evidence" value="ECO:0007669"/>
    <property type="project" value="TreeGrafter"/>
</dbReference>
<dbReference type="GO" id="GO:1901259">
    <property type="term" value="P:chloroplast rRNA processing"/>
    <property type="evidence" value="ECO:0007669"/>
    <property type="project" value="TreeGrafter"/>
</dbReference>
<dbReference type="GO" id="GO:0005759">
    <property type="term" value="C:mitochondrial matrix"/>
    <property type="evidence" value="ECO:0007669"/>
    <property type="project" value="TreeGrafter"/>
</dbReference>
<dbReference type="InterPro" id="IPR050870">
    <property type="entry name" value="FAST_kinase"/>
</dbReference>
<evidence type="ECO:0000313" key="1">
    <source>
        <dbReference type="EMBL" id="GFR47583.1"/>
    </source>
</evidence>
<reference evidence="1 2" key="1">
    <citation type="journal article" date="2021" name="Sci. Rep.">
        <title>Genome sequencing of the multicellular alga Astrephomene provides insights into convergent evolution of germ-soma differentiation.</title>
        <authorList>
            <person name="Yamashita S."/>
            <person name="Yamamoto K."/>
            <person name="Matsuzaki R."/>
            <person name="Suzuki S."/>
            <person name="Yamaguchi H."/>
            <person name="Hirooka S."/>
            <person name="Minakuchi Y."/>
            <person name="Miyagishima S."/>
            <person name="Kawachi M."/>
            <person name="Toyoda A."/>
            <person name="Nozaki H."/>
        </authorList>
    </citation>
    <scope>NUCLEOTIDE SEQUENCE [LARGE SCALE GENOMIC DNA]</scope>
    <source>
        <strain evidence="1 2">NIES-4017</strain>
    </source>
</reference>
<dbReference type="PANTHER" id="PTHR21228:SF40">
    <property type="entry name" value="LD45607P"/>
    <property type="match status" value="1"/>
</dbReference>
<dbReference type="SUPFAM" id="SSF48371">
    <property type="entry name" value="ARM repeat"/>
    <property type="match status" value="1"/>
</dbReference>
<dbReference type="GO" id="GO:0000963">
    <property type="term" value="P:mitochondrial RNA processing"/>
    <property type="evidence" value="ECO:0007669"/>
    <property type="project" value="TreeGrafter"/>
</dbReference>
<keyword evidence="2" id="KW-1185">Reference proteome</keyword>
<protein>
    <submittedName>
        <fullName evidence="1">Uncharacterized protein</fullName>
    </submittedName>
</protein>
<sequence>MALALLSRRQGRLLSRALSMAETCIGGHQPARTGAVEDAEIGPDMCSTSQQQPSQVGGSWPRGLQARFFAVNNEPTIRYVPVPEPEHDDFSTEPTAYTQLLSAIRAAKTLKRLQHLVSTYSDRFDAVHIAAAVARLPRLIKYRPDDLVDRSDVVVTPVGGLPRVRRKHGAQPKASHLEDGARLAAQLDNMLPAHVKHFFPRQAACTIWSFGELRRRGIVDAMSSLPDVMLAVSKGDMEPLRVHGHGVDFAQLLQGLAKLGHNDPDFMARLLPLLKERLGSLQQRELQMAAWALASLGYGSQKIMLSIAEQLLQTSTAFLLPSGCSSVFWAYAKADVEAPQLFDSLAASIIGQALLIAPQDVATTLWACGRLGYRNHELVAVLGDAMLRSLASASDLEVSSAVEALAVLGYEHKPLLDAVTEGILAEPLIGAEPVCIARVLFAYGKLGRRGERDVELASALAAALVRRLPIVREDTLSLACRGLIMFGYKDQEVLAAYTARAEQLLPRCNDLQLLAVLRLLGGAGHAHYQLAVASARHLQTIIIPGGRFRSASTAVEVLYHCARQGVEDPAAAEELLKFAGSHVEELRPVDAARLLVIGQVMNKQDALLTSMEEVVLRNTEELNKSSAEAALRSAQALGRSELVAALSSRLAAIETEAGAA</sequence>
<gene>
    <name evidence="1" type="ORF">Agub_g9315</name>
</gene>
<dbReference type="AlphaFoldDB" id="A0AAD3HNV5"/>
<dbReference type="GO" id="GO:0009507">
    <property type="term" value="C:chloroplast"/>
    <property type="evidence" value="ECO:0007669"/>
    <property type="project" value="GOC"/>
</dbReference>